<evidence type="ECO:0000256" key="5">
    <source>
        <dbReference type="ARBA" id="ARBA00022840"/>
    </source>
</evidence>
<feature type="domain" description="BTB" evidence="7">
    <location>
        <begin position="387"/>
        <end position="488"/>
    </location>
</feature>
<dbReference type="PANTHER" id="PTHR10457">
    <property type="entry name" value="MEVALONATE KINASE/GALACTOKINASE"/>
    <property type="match status" value="1"/>
</dbReference>
<dbReference type="InterPro" id="IPR011333">
    <property type="entry name" value="SKP1/BTB/POZ_sf"/>
</dbReference>
<dbReference type="SUPFAM" id="SSF54211">
    <property type="entry name" value="Ribosomal protein S5 domain 2-like"/>
    <property type="match status" value="1"/>
</dbReference>
<evidence type="ECO:0000256" key="2">
    <source>
        <dbReference type="ARBA" id="ARBA00022679"/>
    </source>
</evidence>
<dbReference type="InterPro" id="IPR036554">
    <property type="entry name" value="GHMP_kinase_C_sf"/>
</dbReference>
<evidence type="ECO:0000259" key="7">
    <source>
        <dbReference type="SMART" id="SM00225"/>
    </source>
</evidence>
<dbReference type="GO" id="GO:0051260">
    <property type="term" value="P:protein homooligomerization"/>
    <property type="evidence" value="ECO:0007669"/>
    <property type="project" value="InterPro"/>
</dbReference>
<sequence length="534" mass="58059">MRMSHDISSFYPVSEVSDSMAGSVPTVSELFAAARRRYEQLFGGDAPLIAVCAPGRVNLIGEHTDYNQGFVLPMALPLVTVVVGSQTCGRDVTVVTVTEDADEPHRVDFSLPADGAPLAPGLPRWANYVKGVIEHYRAPPVPGFRAVIASSVPLGGGLSSSASLEVAFYTFLQQLQPDDGDKVSKAVACQQAEHSHAGVPCGIMDQFVSVLGREGHALLIDCSSEYPLRRRHCEEAASAMGKSSLRDTTMKDLEERTVQAAEALRRGEYKEFGRLMVESHNSLRDLYEVSCRELDELVSVALEVEGVYGSRMTGGGFGGCTVTLLQAGSIGRTILHIQSSAFLTTAEGSSNNNSREAPQDHKEPQLSSRMLNLNSSDENSNRSSLQDPVSLNVGGEIYTTTLDTLTRCQDSMLGAMFTGQIPVLRDSRGNVFIDRDGKVFRYILNYLRSSALDLPDGFSELALLRREVDFFQIRPLLEELCRYEAAVPLSLKGGPLGAMIMVNVESKERYSGTATFYVTTPSEGARVLSLPWPL</sequence>
<dbReference type="InterPro" id="IPR000705">
    <property type="entry name" value="Galactokinase"/>
</dbReference>
<evidence type="ECO:0000313" key="8">
    <source>
        <dbReference type="EMBL" id="KAF3859079.1"/>
    </source>
</evidence>
<dbReference type="PANTHER" id="PTHR10457:SF7">
    <property type="entry name" value="GALACTOKINASE-RELATED"/>
    <property type="match status" value="1"/>
</dbReference>
<keyword evidence="2" id="KW-0808">Transferase</keyword>
<dbReference type="PROSITE" id="PS00106">
    <property type="entry name" value="GALACTOKINASE"/>
    <property type="match status" value="1"/>
</dbReference>
<gene>
    <name evidence="8" type="ORF">F7725_021478</name>
</gene>
<dbReference type="Pfam" id="PF00288">
    <property type="entry name" value="GHMP_kinases_N"/>
    <property type="match status" value="1"/>
</dbReference>
<dbReference type="Gene3D" id="3.30.230.10">
    <property type="match status" value="1"/>
</dbReference>
<dbReference type="GO" id="GO:0005829">
    <property type="term" value="C:cytosol"/>
    <property type="evidence" value="ECO:0007669"/>
    <property type="project" value="TreeGrafter"/>
</dbReference>
<feature type="compositionally biased region" description="Polar residues" evidence="6">
    <location>
        <begin position="346"/>
        <end position="356"/>
    </location>
</feature>
<comment type="caution">
    <text evidence="8">The sequence shown here is derived from an EMBL/GenBank/DDBJ whole genome shotgun (WGS) entry which is preliminary data.</text>
</comment>
<dbReference type="FunFam" id="3.30.230.10:FF:000040">
    <property type="entry name" value="Galactokinase 1"/>
    <property type="match status" value="1"/>
</dbReference>
<dbReference type="OrthoDB" id="275179at2759"/>
<dbReference type="Pfam" id="PF10509">
    <property type="entry name" value="GalKase_gal_bdg"/>
    <property type="match status" value="1"/>
</dbReference>
<dbReference type="InterPro" id="IPR000210">
    <property type="entry name" value="BTB/POZ_dom"/>
</dbReference>
<dbReference type="GO" id="GO:0005524">
    <property type="term" value="F:ATP binding"/>
    <property type="evidence" value="ECO:0007669"/>
    <property type="project" value="UniProtKB-KW"/>
</dbReference>
<keyword evidence="3" id="KW-0547">Nucleotide-binding</keyword>
<comment type="similarity">
    <text evidence="1">Belongs to the GHMP kinase family. GalK subfamily.</text>
</comment>
<dbReference type="GO" id="GO:0006012">
    <property type="term" value="P:galactose metabolic process"/>
    <property type="evidence" value="ECO:0007669"/>
    <property type="project" value="InterPro"/>
</dbReference>
<dbReference type="Proteomes" id="UP000518266">
    <property type="component" value="Unassembled WGS sequence"/>
</dbReference>
<reference evidence="8 9" key="1">
    <citation type="submission" date="2020-03" db="EMBL/GenBank/DDBJ databases">
        <title>Dissostichus mawsoni Genome sequencing and assembly.</title>
        <authorList>
            <person name="Park H."/>
        </authorList>
    </citation>
    <scope>NUCLEOTIDE SEQUENCE [LARGE SCALE GENOMIC DNA]</scope>
    <source>
        <strain evidence="8">DM0001</strain>
        <tissue evidence="8">Muscle</tissue>
    </source>
</reference>
<dbReference type="EMBL" id="JAAKFY010000003">
    <property type="protein sequence ID" value="KAF3859079.1"/>
    <property type="molecule type" value="Genomic_DNA"/>
</dbReference>
<dbReference type="InterPro" id="IPR020568">
    <property type="entry name" value="Ribosomal_Su5_D2-typ_SF"/>
</dbReference>
<dbReference type="PRINTS" id="PR00959">
    <property type="entry name" value="MEVGALKINASE"/>
</dbReference>
<dbReference type="Gene3D" id="3.30.710.10">
    <property type="entry name" value="Potassium Channel Kv1.1, Chain A"/>
    <property type="match status" value="1"/>
</dbReference>
<evidence type="ECO:0000256" key="1">
    <source>
        <dbReference type="ARBA" id="ARBA00006566"/>
    </source>
</evidence>
<dbReference type="InterPro" id="IPR006204">
    <property type="entry name" value="GHMP_kinase_N_dom"/>
</dbReference>
<dbReference type="Pfam" id="PF02214">
    <property type="entry name" value="BTB_2"/>
    <property type="match status" value="1"/>
</dbReference>
<evidence type="ECO:0000313" key="9">
    <source>
        <dbReference type="Proteomes" id="UP000518266"/>
    </source>
</evidence>
<dbReference type="PRINTS" id="PR00473">
    <property type="entry name" value="GALCTOKINASE"/>
</dbReference>
<name>A0A7J5ZDI3_DISMA</name>
<organism evidence="8 9">
    <name type="scientific">Dissostichus mawsoni</name>
    <name type="common">Antarctic cod</name>
    <dbReference type="NCBI Taxonomy" id="36200"/>
    <lineage>
        <taxon>Eukaryota</taxon>
        <taxon>Metazoa</taxon>
        <taxon>Chordata</taxon>
        <taxon>Craniata</taxon>
        <taxon>Vertebrata</taxon>
        <taxon>Euteleostomi</taxon>
        <taxon>Actinopterygii</taxon>
        <taxon>Neopterygii</taxon>
        <taxon>Teleostei</taxon>
        <taxon>Neoteleostei</taxon>
        <taxon>Acanthomorphata</taxon>
        <taxon>Eupercaria</taxon>
        <taxon>Perciformes</taxon>
        <taxon>Notothenioidei</taxon>
        <taxon>Nototheniidae</taxon>
        <taxon>Dissostichus</taxon>
    </lineage>
</organism>
<dbReference type="SUPFAM" id="SSF54695">
    <property type="entry name" value="POZ domain"/>
    <property type="match status" value="1"/>
</dbReference>
<keyword evidence="5" id="KW-0067">ATP-binding</keyword>
<accession>A0A7J5ZDI3</accession>
<evidence type="ECO:0000256" key="3">
    <source>
        <dbReference type="ARBA" id="ARBA00022741"/>
    </source>
</evidence>
<dbReference type="PROSITE" id="PS00627">
    <property type="entry name" value="GHMP_KINASES_ATP"/>
    <property type="match status" value="1"/>
</dbReference>
<dbReference type="InterPro" id="IPR019741">
    <property type="entry name" value="Galactokinase_CS"/>
</dbReference>
<keyword evidence="9" id="KW-1185">Reference proteome</keyword>
<proteinExistence type="inferred from homology"/>
<keyword evidence="4" id="KW-0418">Kinase</keyword>
<feature type="region of interest" description="Disordered" evidence="6">
    <location>
        <begin position="346"/>
        <end position="366"/>
    </location>
</feature>
<dbReference type="SUPFAM" id="SSF55060">
    <property type="entry name" value="GHMP Kinase, C-terminal domain"/>
    <property type="match status" value="1"/>
</dbReference>
<dbReference type="InterPro" id="IPR019539">
    <property type="entry name" value="GalKase_N"/>
</dbReference>
<dbReference type="Gene3D" id="3.30.70.890">
    <property type="entry name" value="GHMP kinase, C-terminal domain"/>
    <property type="match status" value="1"/>
</dbReference>
<protein>
    <recommendedName>
        <fullName evidence="7">BTB domain-containing protein</fullName>
    </recommendedName>
</protein>
<evidence type="ECO:0000256" key="4">
    <source>
        <dbReference type="ARBA" id="ARBA00022777"/>
    </source>
</evidence>
<dbReference type="InterPro" id="IPR014721">
    <property type="entry name" value="Ribsml_uS5_D2-typ_fold_subgr"/>
</dbReference>
<dbReference type="CDD" id="cd18365">
    <property type="entry name" value="BTB_POZ_KCTD6_like"/>
    <property type="match status" value="1"/>
</dbReference>
<dbReference type="SMART" id="SM00225">
    <property type="entry name" value="BTB"/>
    <property type="match status" value="1"/>
</dbReference>
<dbReference type="GO" id="GO:0004335">
    <property type="term" value="F:galactokinase activity"/>
    <property type="evidence" value="ECO:0007669"/>
    <property type="project" value="InterPro"/>
</dbReference>
<dbReference type="InterPro" id="IPR003131">
    <property type="entry name" value="T1-type_BTB"/>
</dbReference>
<dbReference type="InterPro" id="IPR013750">
    <property type="entry name" value="GHMP_kinase_C_dom"/>
</dbReference>
<evidence type="ECO:0000256" key="6">
    <source>
        <dbReference type="SAM" id="MobiDB-lite"/>
    </source>
</evidence>
<dbReference type="Pfam" id="PF08544">
    <property type="entry name" value="GHMP_kinases_C"/>
    <property type="match status" value="1"/>
</dbReference>
<dbReference type="InterPro" id="IPR006203">
    <property type="entry name" value="GHMP_knse_ATP-bd_CS"/>
</dbReference>
<dbReference type="AlphaFoldDB" id="A0A7J5ZDI3"/>